<dbReference type="GO" id="GO:0030245">
    <property type="term" value="P:cellulose catabolic process"/>
    <property type="evidence" value="ECO:0007669"/>
    <property type="project" value="UniProtKB-KW"/>
</dbReference>
<keyword evidence="5" id="KW-0136">Cellulose degradation</keyword>
<reference evidence="11 12" key="1">
    <citation type="submission" date="2021-09" db="EMBL/GenBank/DDBJ databases">
        <title>Genomic insights and catalytic innovation underlie evolution of tropane alkaloids biosynthesis.</title>
        <authorList>
            <person name="Wang Y.-J."/>
            <person name="Tian T."/>
            <person name="Huang J.-P."/>
            <person name="Huang S.-X."/>
        </authorList>
    </citation>
    <scope>NUCLEOTIDE SEQUENCE [LARGE SCALE GENOMIC DNA]</scope>
    <source>
        <strain evidence="11">KIB-2018</strain>
        <tissue evidence="11">Leaf</tissue>
    </source>
</reference>
<comment type="similarity">
    <text evidence="2">Belongs to the glycosyl hydrolase 9 (cellulase E) family.</text>
</comment>
<feature type="transmembrane region" description="Helical" evidence="9">
    <location>
        <begin position="14"/>
        <end position="36"/>
    </location>
</feature>
<keyword evidence="9" id="KW-0472">Membrane</keyword>
<proteinExistence type="inferred from homology"/>
<dbReference type="InterPro" id="IPR012341">
    <property type="entry name" value="6hp_glycosidase-like_sf"/>
</dbReference>
<dbReference type="AlphaFoldDB" id="A0AAV8TY98"/>
<evidence type="ECO:0000256" key="8">
    <source>
        <dbReference type="ARBA" id="ARBA00023326"/>
    </source>
</evidence>
<evidence type="ECO:0000313" key="11">
    <source>
        <dbReference type="EMBL" id="KAJ8771009.1"/>
    </source>
</evidence>
<dbReference type="EMBL" id="JAIWQS010000003">
    <property type="protein sequence ID" value="KAJ8771009.1"/>
    <property type="molecule type" value="Genomic_DNA"/>
</dbReference>
<evidence type="ECO:0000256" key="9">
    <source>
        <dbReference type="SAM" id="Phobius"/>
    </source>
</evidence>
<keyword evidence="7" id="KW-0326">Glycosidase</keyword>
<keyword evidence="9" id="KW-0812">Transmembrane</keyword>
<evidence type="ECO:0000259" key="10">
    <source>
        <dbReference type="Pfam" id="PF00759"/>
    </source>
</evidence>
<gene>
    <name evidence="11" type="ORF">K2173_023334</name>
</gene>
<dbReference type="Pfam" id="PF00759">
    <property type="entry name" value="Glyco_hydro_9"/>
    <property type="match status" value="1"/>
</dbReference>
<evidence type="ECO:0000256" key="6">
    <source>
        <dbReference type="ARBA" id="ARBA00023277"/>
    </source>
</evidence>
<keyword evidence="8" id="KW-0624">Polysaccharide degradation</keyword>
<evidence type="ECO:0000313" key="12">
    <source>
        <dbReference type="Proteomes" id="UP001159364"/>
    </source>
</evidence>
<comment type="catalytic activity">
    <reaction evidence="1">
        <text>Endohydrolysis of (1-&gt;4)-beta-D-glucosidic linkages in cellulose, lichenin and cereal beta-D-glucans.</text>
        <dbReference type="EC" id="3.2.1.4"/>
    </reaction>
</comment>
<evidence type="ECO:0000256" key="7">
    <source>
        <dbReference type="ARBA" id="ARBA00023295"/>
    </source>
</evidence>
<dbReference type="FunFam" id="1.50.10.10:FF:000020">
    <property type="entry name" value="Endoglucanase"/>
    <property type="match status" value="1"/>
</dbReference>
<evidence type="ECO:0000256" key="5">
    <source>
        <dbReference type="ARBA" id="ARBA00023001"/>
    </source>
</evidence>
<dbReference type="Gene3D" id="1.50.10.10">
    <property type="match status" value="1"/>
</dbReference>
<dbReference type="SUPFAM" id="SSF48208">
    <property type="entry name" value="Six-hairpin glycosidases"/>
    <property type="match status" value="1"/>
</dbReference>
<dbReference type="InterPro" id="IPR008928">
    <property type="entry name" value="6-hairpin_glycosidase_sf"/>
</dbReference>
<dbReference type="PANTHER" id="PTHR22298">
    <property type="entry name" value="ENDO-1,4-BETA-GLUCANASE"/>
    <property type="match status" value="1"/>
</dbReference>
<dbReference type="Proteomes" id="UP001159364">
    <property type="component" value="Linkage Group LG03"/>
</dbReference>
<keyword evidence="6" id="KW-0119">Carbohydrate metabolism</keyword>
<evidence type="ECO:0000256" key="1">
    <source>
        <dbReference type="ARBA" id="ARBA00000966"/>
    </source>
</evidence>
<keyword evidence="4" id="KW-0378">Hydrolase</keyword>
<keyword evidence="9" id="KW-1133">Transmembrane helix</keyword>
<evidence type="ECO:0000256" key="2">
    <source>
        <dbReference type="ARBA" id="ARBA00007072"/>
    </source>
</evidence>
<dbReference type="EC" id="3.2.1.4" evidence="3"/>
<organism evidence="11 12">
    <name type="scientific">Erythroxylum novogranatense</name>
    <dbReference type="NCBI Taxonomy" id="1862640"/>
    <lineage>
        <taxon>Eukaryota</taxon>
        <taxon>Viridiplantae</taxon>
        <taxon>Streptophyta</taxon>
        <taxon>Embryophyta</taxon>
        <taxon>Tracheophyta</taxon>
        <taxon>Spermatophyta</taxon>
        <taxon>Magnoliopsida</taxon>
        <taxon>eudicotyledons</taxon>
        <taxon>Gunneridae</taxon>
        <taxon>Pentapetalae</taxon>
        <taxon>rosids</taxon>
        <taxon>fabids</taxon>
        <taxon>Malpighiales</taxon>
        <taxon>Erythroxylaceae</taxon>
        <taxon>Erythroxylum</taxon>
    </lineage>
</organism>
<dbReference type="InterPro" id="IPR001701">
    <property type="entry name" value="Glyco_hydro_9"/>
</dbReference>
<protein>
    <recommendedName>
        <fullName evidence="3">cellulase</fullName>
        <ecNumber evidence="3">3.2.1.4</ecNumber>
    </recommendedName>
</protein>
<comment type="caution">
    <text evidence="11">The sequence shown here is derived from an EMBL/GenBank/DDBJ whole genome shotgun (WGS) entry which is preliminary data.</text>
</comment>
<feature type="domain" description="Glycoside hydrolase family 9" evidence="10">
    <location>
        <begin position="60"/>
        <end position="517"/>
    </location>
</feature>
<accession>A0AAV8TY98</accession>
<dbReference type="GO" id="GO:0008810">
    <property type="term" value="F:cellulase activity"/>
    <property type="evidence" value="ECO:0007669"/>
    <property type="project" value="UniProtKB-EC"/>
</dbReference>
<name>A0AAV8TY98_9ROSI</name>
<evidence type="ECO:0000256" key="3">
    <source>
        <dbReference type="ARBA" id="ARBA00012601"/>
    </source>
</evidence>
<evidence type="ECO:0000256" key="4">
    <source>
        <dbReference type="ARBA" id="ARBA00022801"/>
    </source>
</evidence>
<keyword evidence="12" id="KW-1185">Reference proteome</keyword>
<sequence>MKGKEEENGKTKRWGWLLIVFGIGFLVVVAALFTLFKDWSHWKKKDPAPGHHHGGIDKKYADALEIALQFFDVQKSGKLVNNRIAWRGDSGLQDGSEVNLDLTKGMYDAGDLVKFGFPMAFTATVLSWAILEYGHNMDAIKQLGYVQDSLKWITDFLINAHPSANVLYVQVGDPEIDHNCWVRPETMSEARPATQVNASFPGTEVAAETAAAMASASLVFKKIDSSYSDLLILHARQLFSFADTYRRSYSVSIPQAQKYYNSTAYGDELLWAATWLYLATKDQLYLKFVTDLHGSEFANWDNPSWFSWDDKHAGVQVLVARLDILGEEGMTSEENMYLQKYWKTAKEFMCQLLPDSPTATSSRTESGLIWVLESNPLQYAVASAFLAVLFGDYMKASQVSTLYCDGNYYEPADLGKFAISQVDYILGNNPMKMSYLVGYESSYPQHIHHRGSSIPLDATTGCRDGFIWLYTTDPNPNLAVGALVGGPSRNETYNDIRNNSLQGEPTTYNSALLVGLLSALLTNSSVPQSLS</sequence>